<protein>
    <submittedName>
        <fullName evidence="7">TraR/DksA family transcriptional regulator</fullName>
    </submittedName>
</protein>
<dbReference type="EMBL" id="CP116967">
    <property type="protein sequence ID" value="WNM57122.1"/>
    <property type="molecule type" value="Genomic_DNA"/>
</dbReference>
<keyword evidence="3" id="KW-0862">Zinc</keyword>
<evidence type="ECO:0000256" key="5">
    <source>
        <dbReference type="SAM" id="MobiDB-lite"/>
    </source>
</evidence>
<feature type="compositionally biased region" description="Basic and acidic residues" evidence="5">
    <location>
        <begin position="1"/>
        <end position="11"/>
    </location>
</feature>
<dbReference type="RefSeq" id="WP_312641248.1">
    <property type="nucleotide sequence ID" value="NZ_CP116967.1"/>
</dbReference>
<dbReference type="Pfam" id="PF01258">
    <property type="entry name" value="zf-dskA_traR"/>
    <property type="match status" value="1"/>
</dbReference>
<organism evidence="7 8">
    <name type="scientific">Candidatus Nitrospira allomarina</name>
    <dbReference type="NCBI Taxonomy" id="3020900"/>
    <lineage>
        <taxon>Bacteria</taxon>
        <taxon>Pseudomonadati</taxon>
        <taxon>Nitrospirota</taxon>
        <taxon>Nitrospiria</taxon>
        <taxon>Nitrospirales</taxon>
        <taxon>Nitrospiraceae</taxon>
        <taxon>Nitrospira</taxon>
    </lineage>
</organism>
<evidence type="ECO:0000313" key="8">
    <source>
        <dbReference type="Proteomes" id="UP001302719"/>
    </source>
</evidence>
<evidence type="ECO:0000259" key="6">
    <source>
        <dbReference type="Pfam" id="PF01258"/>
    </source>
</evidence>
<dbReference type="SUPFAM" id="SSF109635">
    <property type="entry name" value="DnaK suppressor protein DksA, alpha-hairpin domain"/>
    <property type="match status" value="1"/>
</dbReference>
<accession>A0AA96G974</accession>
<proteinExistence type="predicted"/>
<keyword evidence="1" id="KW-0479">Metal-binding</keyword>
<dbReference type="PANTHER" id="PTHR33823">
    <property type="entry name" value="RNA POLYMERASE-BINDING TRANSCRIPTION FACTOR DKSA-RELATED"/>
    <property type="match status" value="1"/>
</dbReference>
<dbReference type="KEGG" id="nall:PP769_14205"/>
<sequence length="171" mass="19046">MAERPVKKETKTTASAGTKKGPAKGPSKATSPTPASRKPAKAPTEDRHVALKEILLAKREALIQEIKQQLGQSVTEEQQRRLEAAMDSGDQALVDLDREMGISLQEMRNRERQLIDDALDSLDEGTYGVCAECGGEINEKRLQALPFARLCVECKSKRELMEKIERSEQRQ</sequence>
<reference evidence="7 8" key="1">
    <citation type="submission" date="2023-01" db="EMBL/GenBank/DDBJ databases">
        <title>Cultivation and genomic characterization of new, ubiquitous marine nitrite-oxidizing bacteria from the Nitrospirales.</title>
        <authorList>
            <person name="Mueller A.J."/>
            <person name="Daebeler A."/>
            <person name="Herbold C.W."/>
            <person name="Kirkegaard R.H."/>
            <person name="Daims H."/>
        </authorList>
    </citation>
    <scope>NUCLEOTIDE SEQUENCE [LARGE SCALE GENOMIC DNA]</scope>
    <source>
        <strain evidence="7 8">VA</strain>
    </source>
</reference>
<dbReference type="SUPFAM" id="SSF57716">
    <property type="entry name" value="Glucocorticoid receptor-like (DNA-binding domain)"/>
    <property type="match status" value="1"/>
</dbReference>
<feature type="region of interest" description="Disordered" evidence="5">
    <location>
        <begin position="1"/>
        <end position="47"/>
    </location>
</feature>
<keyword evidence="8" id="KW-1185">Reference proteome</keyword>
<evidence type="ECO:0000256" key="1">
    <source>
        <dbReference type="ARBA" id="ARBA00022723"/>
    </source>
</evidence>
<gene>
    <name evidence="7" type="ORF">PP769_14205</name>
</gene>
<keyword evidence="2" id="KW-0863">Zinc-finger</keyword>
<evidence type="ECO:0000256" key="4">
    <source>
        <dbReference type="PROSITE-ProRule" id="PRU00510"/>
    </source>
</evidence>
<evidence type="ECO:0000256" key="2">
    <source>
        <dbReference type="ARBA" id="ARBA00022771"/>
    </source>
</evidence>
<evidence type="ECO:0000313" key="7">
    <source>
        <dbReference type="EMBL" id="WNM57122.1"/>
    </source>
</evidence>
<feature type="domain" description="Zinc finger DksA/TraR C4-type" evidence="6">
    <location>
        <begin position="125"/>
        <end position="159"/>
    </location>
</feature>
<dbReference type="InterPro" id="IPR037187">
    <property type="entry name" value="DnaK_N"/>
</dbReference>
<feature type="zinc finger region" description="dksA C4-type" evidence="4">
    <location>
        <begin position="130"/>
        <end position="154"/>
    </location>
</feature>
<dbReference type="PROSITE" id="PS51128">
    <property type="entry name" value="ZF_DKSA_2"/>
    <property type="match status" value="1"/>
</dbReference>
<dbReference type="InterPro" id="IPR000962">
    <property type="entry name" value="Znf_DskA_TraR"/>
</dbReference>
<feature type="compositionally biased region" description="Low complexity" evidence="5">
    <location>
        <begin position="12"/>
        <end position="30"/>
    </location>
</feature>
<dbReference type="Proteomes" id="UP001302719">
    <property type="component" value="Chromosome"/>
</dbReference>
<evidence type="ECO:0000256" key="3">
    <source>
        <dbReference type="ARBA" id="ARBA00022833"/>
    </source>
</evidence>
<dbReference type="GO" id="GO:0008270">
    <property type="term" value="F:zinc ion binding"/>
    <property type="evidence" value="ECO:0007669"/>
    <property type="project" value="UniProtKB-KW"/>
</dbReference>
<dbReference type="PANTHER" id="PTHR33823:SF4">
    <property type="entry name" value="GENERAL STRESS PROTEIN 16O"/>
    <property type="match status" value="1"/>
</dbReference>
<dbReference type="Gene3D" id="1.20.120.910">
    <property type="entry name" value="DksA, coiled-coil domain"/>
    <property type="match status" value="1"/>
</dbReference>
<name>A0AA96G974_9BACT</name>
<dbReference type="AlphaFoldDB" id="A0AA96G974"/>